<protein>
    <submittedName>
        <fullName evidence="1">Uncharacterized protein</fullName>
    </submittedName>
</protein>
<evidence type="ECO:0000313" key="1">
    <source>
        <dbReference type="EMBL" id="MAA12680.1"/>
    </source>
</evidence>
<accession>A0A224YFZ6</accession>
<proteinExistence type="predicted"/>
<dbReference type="EMBL" id="GFPF01001534">
    <property type="protein sequence ID" value="MAA12680.1"/>
    <property type="molecule type" value="Transcribed_RNA"/>
</dbReference>
<organism evidence="1">
    <name type="scientific">Rhipicephalus zambeziensis</name>
    <dbReference type="NCBI Taxonomy" id="60191"/>
    <lineage>
        <taxon>Eukaryota</taxon>
        <taxon>Metazoa</taxon>
        <taxon>Ecdysozoa</taxon>
        <taxon>Arthropoda</taxon>
        <taxon>Chelicerata</taxon>
        <taxon>Arachnida</taxon>
        <taxon>Acari</taxon>
        <taxon>Parasitiformes</taxon>
        <taxon>Ixodida</taxon>
        <taxon>Ixodoidea</taxon>
        <taxon>Ixodidae</taxon>
        <taxon>Rhipicephalinae</taxon>
        <taxon>Rhipicephalus</taxon>
        <taxon>Rhipicephalus</taxon>
    </lineage>
</organism>
<dbReference type="AlphaFoldDB" id="A0A224YFZ6"/>
<reference evidence="1" key="1">
    <citation type="journal article" date="2017" name="Parasit. Vectors">
        <title>Sialotranscriptomics of Rhipicephalus zambeziensis reveals intricate expression profiles of secretory proteins and suggests tight temporal transcriptional regulation during blood-feeding.</title>
        <authorList>
            <person name="de Castro M.H."/>
            <person name="de Klerk D."/>
            <person name="Pienaar R."/>
            <person name="Rees D.J.G."/>
            <person name="Mans B.J."/>
        </authorList>
    </citation>
    <scope>NUCLEOTIDE SEQUENCE</scope>
    <source>
        <tissue evidence="1">Salivary glands</tissue>
    </source>
</reference>
<sequence length="107" mass="12542">MRQDICFYVFPRRFHVYTCTDTLELCKCKNLQQQSLAMPRSQTKRLASIGTLQQQCNLTLKCLTSLLSEVYRVWMLQKQTEHSCSLPVQPVKKLNSVIVVFYIKSQH</sequence>
<name>A0A224YFZ6_9ACAR</name>